<dbReference type="SUPFAM" id="SSF55681">
    <property type="entry name" value="Class II aaRS and biotin synthetases"/>
    <property type="match status" value="1"/>
</dbReference>
<name>A0ABX3KPD3_SALCS</name>
<comment type="caution">
    <text evidence="2">The sequence shown here is derived from an EMBL/GenBank/DDBJ whole genome shotgun (WGS) entry which is preliminary data.</text>
</comment>
<dbReference type="Gene3D" id="3.30.930.10">
    <property type="entry name" value="Bira Bifunctional Protein, Domain 2"/>
    <property type="match status" value="1"/>
</dbReference>
<keyword evidence="2" id="KW-0436">Ligase</keyword>
<sequence>MMATQKTILRYPSLSVASAFDKEQALIRRIEQGELNEALLLWQPDAQTLVLPAGQKWPQTPELRSALSALGWQIQSRRTGGAPVPQLPGVINVSYLTVWPNNTPYHIQTAYQYFCTILQSFFQQLGIATTVGDTPGSYCDGDYNLNIDGKKVVGTAQRILRLSAGAGMGADDAKQTVMLAQACLLIDADCQHIVAPVSLCNQLCGHADRIEAEVHTPLAAHLDELPATEQLFQLLTQAFMARPPLVVGKV</sequence>
<accession>A0ABX3KPD3</accession>
<dbReference type="InterPro" id="IPR050664">
    <property type="entry name" value="Octanoyltrans_LipM/LipL"/>
</dbReference>
<dbReference type="Pfam" id="PF21948">
    <property type="entry name" value="LplA-B_cat"/>
    <property type="match status" value="1"/>
</dbReference>
<dbReference type="InterPro" id="IPR004143">
    <property type="entry name" value="BPL_LPL_catalytic"/>
</dbReference>
<dbReference type="GO" id="GO:0016874">
    <property type="term" value="F:ligase activity"/>
    <property type="evidence" value="ECO:0007669"/>
    <property type="project" value="UniProtKB-KW"/>
</dbReference>
<dbReference type="PROSITE" id="PS51733">
    <property type="entry name" value="BPL_LPL_CATALYTIC"/>
    <property type="match status" value="1"/>
</dbReference>
<dbReference type="PANTHER" id="PTHR43679:SF2">
    <property type="entry name" value="OCTANOYL-[GCVH]:PROTEIN N-OCTANOYLTRANSFERASE"/>
    <property type="match status" value="1"/>
</dbReference>
<gene>
    <name evidence="2" type="ORF">BZJ21_11525</name>
</gene>
<keyword evidence="3" id="KW-1185">Reference proteome</keyword>
<proteinExistence type="predicted"/>
<dbReference type="PANTHER" id="PTHR43679">
    <property type="entry name" value="OCTANOYLTRANSFERASE LIPM-RELATED"/>
    <property type="match status" value="1"/>
</dbReference>
<feature type="domain" description="BPL/LPL catalytic" evidence="1">
    <location>
        <begin position="33"/>
        <end position="230"/>
    </location>
</feature>
<dbReference type="Proteomes" id="UP000189431">
    <property type="component" value="Unassembled WGS sequence"/>
</dbReference>
<dbReference type="EMBL" id="MUFR01000033">
    <property type="protein sequence ID" value="OOF33309.1"/>
    <property type="molecule type" value="Genomic_DNA"/>
</dbReference>
<evidence type="ECO:0000259" key="1">
    <source>
        <dbReference type="PROSITE" id="PS51733"/>
    </source>
</evidence>
<dbReference type="InterPro" id="IPR045864">
    <property type="entry name" value="aa-tRNA-synth_II/BPL/LPL"/>
</dbReference>
<reference evidence="3" key="1">
    <citation type="submission" date="2017-01" db="EMBL/GenBank/DDBJ databases">
        <title>Draft genome of the species Salinivibrio costicola subsp. alcaliphilus.</title>
        <authorList>
            <person name="Lopez-Hermoso C."/>
            <person name="De La Haba R."/>
            <person name="Sanchez-Porro C."/>
            <person name="Ventosa A."/>
        </authorList>
    </citation>
    <scope>NUCLEOTIDE SEQUENCE [LARGE SCALE GENOMIC DNA]</scope>
    <source>
        <strain evidence="3">CBH448</strain>
    </source>
</reference>
<evidence type="ECO:0000313" key="2">
    <source>
        <dbReference type="EMBL" id="OOF33309.1"/>
    </source>
</evidence>
<protein>
    <submittedName>
        <fullName evidence="2">Lipoate--protein ligase</fullName>
    </submittedName>
</protein>
<evidence type="ECO:0000313" key="3">
    <source>
        <dbReference type="Proteomes" id="UP000189431"/>
    </source>
</evidence>
<organism evidence="2 3">
    <name type="scientific">Salinivibrio costicola subsp. alcaliphilus</name>
    <dbReference type="NCBI Taxonomy" id="272773"/>
    <lineage>
        <taxon>Bacteria</taxon>
        <taxon>Pseudomonadati</taxon>
        <taxon>Pseudomonadota</taxon>
        <taxon>Gammaproteobacteria</taxon>
        <taxon>Vibrionales</taxon>
        <taxon>Vibrionaceae</taxon>
        <taxon>Salinivibrio</taxon>
    </lineage>
</organism>